<reference evidence="2 3" key="1">
    <citation type="submission" date="2016-10" db="EMBL/GenBank/DDBJ databases">
        <authorList>
            <person name="de Groot N.N."/>
        </authorList>
    </citation>
    <scope>NUCLEOTIDE SEQUENCE [LARGE SCALE GENOMIC DNA]</scope>
    <source>
        <strain evidence="2 3">DSM 24956</strain>
    </source>
</reference>
<dbReference type="OrthoDB" id="9810698at2"/>
<organism evidence="2 3">
    <name type="scientific">Lutibacter oricola</name>
    <dbReference type="NCBI Taxonomy" id="762486"/>
    <lineage>
        <taxon>Bacteria</taxon>
        <taxon>Pseudomonadati</taxon>
        <taxon>Bacteroidota</taxon>
        <taxon>Flavobacteriia</taxon>
        <taxon>Flavobacteriales</taxon>
        <taxon>Flavobacteriaceae</taxon>
        <taxon>Lutibacter</taxon>
    </lineage>
</organism>
<keyword evidence="3" id="KW-1185">Reference proteome</keyword>
<evidence type="ECO:0000313" key="2">
    <source>
        <dbReference type="EMBL" id="SDW84904.1"/>
    </source>
</evidence>
<accession>A0A1H2WXB3</accession>
<dbReference type="Proteomes" id="UP000199595">
    <property type="component" value="Unassembled WGS sequence"/>
</dbReference>
<dbReference type="RefSeq" id="WP_090121224.1">
    <property type="nucleotide sequence ID" value="NZ_FNNJ01000002.1"/>
</dbReference>
<dbReference type="InterPro" id="IPR025737">
    <property type="entry name" value="FApF"/>
</dbReference>
<dbReference type="EMBL" id="FNNJ01000002">
    <property type="protein sequence ID" value="SDW84904.1"/>
    <property type="molecule type" value="Genomic_DNA"/>
</dbReference>
<sequence>MKLKLSIIGLFLFVLGSTNVFSQETGHYTPGVQGLKVASLPPPGFYYIMHNVYYTADTYYDGNGDKAPIDFDITVFANVHRFLYVWEDVIFGANYGVHVLVPTTYTDISISDFGVNDNKFGVGDIVIEPLILSWNKQKFDAIVALAAIAPTGSYDVNEAASPGKSFWSTMLTFGGTYYFNESKSWHASILNRYEIHGEKKDFDVTPGDDLTFEWGIGKTIVSDQIWGVGVGGYAHWQLTEDKGNDVLYDSSVKDKVFAIGPEVTCYIPKAKLNLELRGQFEFGAVDRPQGTKFCFSLFKNF</sequence>
<dbReference type="AlphaFoldDB" id="A0A1H2WXB3"/>
<keyword evidence="1" id="KW-0732">Signal</keyword>
<dbReference type="Pfam" id="PF13557">
    <property type="entry name" value="Phenol_MetA_deg"/>
    <property type="match status" value="1"/>
</dbReference>
<feature type="chain" id="PRO_5011552806" evidence="1">
    <location>
        <begin position="23"/>
        <end position="301"/>
    </location>
</feature>
<protein>
    <submittedName>
        <fullName evidence="2">Uncharacterized conserved protein</fullName>
    </submittedName>
</protein>
<gene>
    <name evidence="2" type="ORF">SAMN05444411_102304</name>
</gene>
<name>A0A1H2WXB3_9FLAO</name>
<dbReference type="STRING" id="762486.SAMN05444411_102304"/>
<feature type="signal peptide" evidence="1">
    <location>
        <begin position="1"/>
        <end position="22"/>
    </location>
</feature>
<proteinExistence type="predicted"/>
<evidence type="ECO:0000313" key="3">
    <source>
        <dbReference type="Proteomes" id="UP000199595"/>
    </source>
</evidence>
<evidence type="ECO:0000256" key="1">
    <source>
        <dbReference type="SAM" id="SignalP"/>
    </source>
</evidence>